<dbReference type="SUPFAM" id="SSF53474">
    <property type="entry name" value="alpha/beta-Hydrolases"/>
    <property type="match status" value="1"/>
</dbReference>
<dbReference type="Pfam" id="PF06441">
    <property type="entry name" value="EHN"/>
    <property type="match status" value="1"/>
</dbReference>
<evidence type="ECO:0000256" key="3">
    <source>
        <dbReference type="ARBA" id="ARBA00022801"/>
    </source>
</evidence>
<dbReference type="PANTHER" id="PTHR21661:SF35">
    <property type="entry name" value="EPOXIDE HYDROLASE"/>
    <property type="match status" value="1"/>
</dbReference>
<dbReference type="InterPro" id="IPR016292">
    <property type="entry name" value="Epoxide_hydrolase"/>
</dbReference>
<dbReference type="Proteomes" id="UP001629113">
    <property type="component" value="Unassembled WGS sequence"/>
</dbReference>
<accession>A0ABR4P8J0</accession>
<evidence type="ECO:0000256" key="2">
    <source>
        <dbReference type="ARBA" id="ARBA00022797"/>
    </source>
</evidence>
<proteinExistence type="inferred from homology"/>
<dbReference type="GO" id="GO:0016787">
    <property type="term" value="F:hydrolase activity"/>
    <property type="evidence" value="ECO:0007669"/>
    <property type="project" value="UniProtKB-KW"/>
</dbReference>
<sequence>MSSALPQLPPGVSPFTIDVSQEILQELQTKLKLRRFPGQQFGDKQPDSKDRRVNSKENGLPVVETEVLAKYWLKEFDWRKQESELNNKHAQFTTSIAVEGEDAFGIHFIWEQSRSESAIPLLMVHGWPSSPFEFTKIIKDLANPSDPAHPSFHCVAPSLPGHAFSQSPTSSEFGIMKTAQAFHILMKRLGYQRYFVYGCDWGSFVCRALALQYPENVRGTHQNMVLTKTPSVSYQKLKFLKLALSVVTGGGVIPGTYSPREVKNLNHVQKVVLRNEMGYNQMMSTKPLTVSYGLTDSPVGLLAWIWEKLESWSDDYPWTNDEILTWVMIYWVAGIYDSAQLYKAYQKEREILTSKFSKVPLGVSLFEGDLFQLPDDFAEMLQPVHFRRIHPRGGHFPGYEQPDLLVGDIREYISTVIKEKQEV</sequence>
<comment type="similarity">
    <text evidence="1">Belongs to the peptidase S33 family.</text>
</comment>
<keyword evidence="2" id="KW-0058">Aromatic hydrocarbons catabolism</keyword>
<dbReference type="PRINTS" id="PR00412">
    <property type="entry name" value="EPOXHYDRLASE"/>
</dbReference>
<reference evidence="6 7" key="1">
    <citation type="submission" date="2024-06" db="EMBL/GenBank/DDBJ databases">
        <title>Complete genome of Phlyctema vagabunda strain 19-DSS-EL-015.</title>
        <authorList>
            <person name="Fiorenzani C."/>
        </authorList>
    </citation>
    <scope>NUCLEOTIDE SEQUENCE [LARGE SCALE GENOMIC DNA]</scope>
    <source>
        <strain evidence="6 7">19-DSS-EL-015</strain>
    </source>
</reference>
<dbReference type="InterPro" id="IPR029058">
    <property type="entry name" value="AB_hydrolase_fold"/>
</dbReference>
<dbReference type="Gene3D" id="3.40.50.1820">
    <property type="entry name" value="alpha/beta hydrolase"/>
    <property type="match status" value="1"/>
</dbReference>
<organism evidence="6 7">
    <name type="scientific">Phlyctema vagabunda</name>
    <dbReference type="NCBI Taxonomy" id="108571"/>
    <lineage>
        <taxon>Eukaryota</taxon>
        <taxon>Fungi</taxon>
        <taxon>Dikarya</taxon>
        <taxon>Ascomycota</taxon>
        <taxon>Pezizomycotina</taxon>
        <taxon>Leotiomycetes</taxon>
        <taxon>Helotiales</taxon>
        <taxon>Dermateaceae</taxon>
        <taxon>Phlyctema</taxon>
    </lineage>
</organism>
<name>A0ABR4P8J0_9HELO</name>
<dbReference type="InterPro" id="IPR010497">
    <property type="entry name" value="Epoxide_hydro_N"/>
</dbReference>
<dbReference type="PIRSF" id="PIRSF001112">
    <property type="entry name" value="Epoxide_hydrolase"/>
    <property type="match status" value="1"/>
</dbReference>
<feature type="region of interest" description="Disordered" evidence="4">
    <location>
        <begin position="38"/>
        <end position="57"/>
    </location>
</feature>
<dbReference type="InterPro" id="IPR000639">
    <property type="entry name" value="Epox_hydrolase-like"/>
</dbReference>
<evidence type="ECO:0000313" key="6">
    <source>
        <dbReference type="EMBL" id="KAL3419628.1"/>
    </source>
</evidence>
<keyword evidence="3 6" id="KW-0378">Hydrolase</keyword>
<dbReference type="EMBL" id="JBFCZG010000007">
    <property type="protein sequence ID" value="KAL3419628.1"/>
    <property type="molecule type" value="Genomic_DNA"/>
</dbReference>
<evidence type="ECO:0000256" key="4">
    <source>
        <dbReference type="SAM" id="MobiDB-lite"/>
    </source>
</evidence>
<feature type="compositionally biased region" description="Basic and acidic residues" evidence="4">
    <location>
        <begin position="44"/>
        <end position="55"/>
    </location>
</feature>
<evidence type="ECO:0000259" key="5">
    <source>
        <dbReference type="Pfam" id="PF06441"/>
    </source>
</evidence>
<evidence type="ECO:0000313" key="7">
    <source>
        <dbReference type="Proteomes" id="UP001629113"/>
    </source>
</evidence>
<evidence type="ECO:0000256" key="1">
    <source>
        <dbReference type="ARBA" id="ARBA00010088"/>
    </source>
</evidence>
<dbReference type="PANTHER" id="PTHR21661">
    <property type="entry name" value="EPOXIDE HYDROLASE 1-RELATED"/>
    <property type="match status" value="1"/>
</dbReference>
<feature type="domain" description="Epoxide hydrolase N-terminal" evidence="5">
    <location>
        <begin position="13"/>
        <end position="134"/>
    </location>
</feature>
<keyword evidence="7" id="KW-1185">Reference proteome</keyword>
<gene>
    <name evidence="6" type="ORF">PVAG01_08126</name>
</gene>
<comment type="caution">
    <text evidence="6">The sequence shown here is derived from an EMBL/GenBank/DDBJ whole genome shotgun (WGS) entry which is preliminary data.</text>
</comment>
<protein>
    <submittedName>
        <fullName evidence="6">Epoxide hydrolase</fullName>
    </submittedName>
</protein>